<dbReference type="EMBL" id="MLJW01000978">
    <property type="protein sequence ID" value="OIQ81037.1"/>
    <property type="molecule type" value="Genomic_DNA"/>
</dbReference>
<gene>
    <name evidence="5" type="primary">ypeA_12</name>
    <name evidence="5" type="ORF">GALL_371960</name>
</gene>
<protein>
    <submittedName>
        <fullName evidence="5">Acetyltransferase YpeA</fullName>
    </submittedName>
</protein>
<dbReference type="PANTHER" id="PTHR10545:SF29">
    <property type="entry name" value="GH14572P-RELATED"/>
    <property type="match status" value="1"/>
</dbReference>
<reference evidence="5" key="1">
    <citation type="submission" date="2016-10" db="EMBL/GenBank/DDBJ databases">
        <title>Sequence of Gallionella enrichment culture.</title>
        <authorList>
            <person name="Poehlein A."/>
            <person name="Muehling M."/>
            <person name="Daniel R."/>
        </authorList>
    </citation>
    <scope>NUCLEOTIDE SEQUENCE</scope>
</reference>
<dbReference type="InterPro" id="IPR051016">
    <property type="entry name" value="Diverse_Substrate_AcTransf"/>
</dbReference>
<keyword evidence="3" id="KW-0012">Acyltransferase</keyword>
<proteinExistence type="inferred from homology"/>
<dbReference type="InterPro" id="IPR000182">
    <property type="entry name" value="GNAT_dom"/>
</dbReference>
<dbReference type="Pfam" id="PF00583">
    <property type="entry name" value="Acetyltransf_1"/>
    <property type="match status" value="1"/>
</dbReference>
<feature type="domain" description="N-acetyltransferase" evidence="4">
    <location>
        <begin position="6"/>
        <end position="154"/>
    </location>
</feature>
<dbReference type="PANTHER" id="PTHR10545">
    <property type="entry name" value="DIAMINE N-ACETYLTRANSFERASE"/>
    <property type="match status" value="1"/>
</dbReference>
<evidence type="ECO:0000256" key="1">
    <source>
        <dbReference type="ARBA" id="ARBA00008694"/>
    </source>
</evidence>
<dbReference type="PROSITE" id="PS51186">
    <property type="entry name" value="GNAT"/>
    <property type="match status" value="1"/>
</dbReference>
<dbReference type="Gene3D" id="3.40.630.30">
    <property type="match status" value="1"/>
</dbReference>
<organism evidence="5">
    <name type="scientific">mine drainage metagenome</name>
    <dbReference type="NCBI Taxonomy" id="410659"/>
    <lineage>
        <taxon>unclassified sequences</taxon>
        <taxon>metagenomes</taxon>
        <taxon>ecological metagenomes</taxon>
    </lineage>
</organism>
<evidence type="ECO:0000259" key="4">
    <source>
        <dbReference type="PROSITE" id="PS51186"/>
    </source>
</evidence>
<dbReference type="AlphaFoldDB" id="A0A1J5QYQ7"/>
<evidence type="ECO:0000313" key="5">
    <source>
        <dbReference type="EMBL" id="OIQ81037.1"/>
    </source>
</evidence>
<dbReference type="GO" id="GO:0008080">
    <property type="term" value="F:N-acetyltransferase activity"/>
    <property type="evidence" value="ECO:0007669"/>
    <property type="project" value="TreeGrafter"/>
</dbReference>
<dbReference type="SUPFAM" id="SSF55729">
    <property type="entry name" value="Acyl-CoA N-acyltransferases (Nat)"/>
    <property type="match status" value="1"/>
</dbReference>
<comment type="caution">
    <text evidence="5">The sequence shown here is derived from an EMBL/GenBank/DDBJ whole genome shotgun (WGS) entry which is preliminary data.</text>
</comment>
<name>A0A1J5QYQ7_9ZZZZ</name>
<sequence length="163" mass="17239">MSGGVALIRPARPEESGIIVSLVRRLAAFERAAAPPALTEAVVRRDCFGPNPRFQVLLAETAGRVCGGVVLLDGYSSWAGAPTLTVHDLYVEEGGRGQGAGRALLAAAAAQAQARGCVRLDVNVLDWNHAARAFYERAGFTPLSGWLPYRLQGEALARLAEEG</sequence>
<dbReference type="FunFam" id="3.40.630.30:FF:000064">
    <property type="entry name" value="GNAT family acetyltransferase"/>
    <property type="match status" value="1"/>
</dbReference>
<evidence type="ECO:0000256" key="3">
    <source>
        <dbReference type="ARBA" id="ARBA00023315"/>
    </source>
</evidence>
<evidence type="ECO:0000256" key="2">
    <source>
        <dbReference type="ARBA" id="ARBA00022679"/>
    </source>
</evidence>
<comment type="similarity">
    <text evidence="1">Belongs to the acetyltransferase family.</text>
</comment>
<keyword evidence="2 5" id="KW-0808">Transferase</keyword>
<accession>A0A1J5QYQ7</accession>
<dbReference type="InterPro" id="IPR016181">
    <property type="entry name" value="Acyl_CoA_acyltransferase"/>
</dbReference>